<reference evidence="3 4" key="1">
    <citation type="submission" date="2024-02" db="EMBL/GenBank/DDBJ databases">
        <title>A draft genome for the cacao thread blight pathogen Marasmius crinis-equi.</title>
        <authorList>
            <person name="Cohen S.P."/>
            <person name="Baruah I.K."/>
            <person name="Amoako-Attah I."/>
            <person name="Bukari Y."/>
            <person name="Meinhardt L.W."/>
            <person name="Bailey B.A."/>
        </authorList>
    </citation>
    <scope>NUCLEOTIDE SEQUENCE [LARGE SCALE GENOMIC DNA]</scope>
    <source>
        <strain evidence="3 4">GH-76</strain>
    </source>
</reference>
<dbReference type="EMBL" id="JBAHYK010000387">
    <property type="protein sequence ID" value="KAL0574541.1"/>
    <property type="molecule type" value="Genomic_DNA"/>
</dbReference>
<keyword evidence="2" id="KW-1133">Transmembrane helix</keyword>
<evidence type="ECO:0000256" key="1">
    <source>
        <dbReference type="SAM" id="MobiDB-lite"/>
    </source>
</evidence>
<proteinExistence type="predicted"/>
<organism evidence="3 4">
    <name type="scientific">Marasmius crinis-equi</name>
    <dbReference type="NCBI Taxonomy" id="585013"/>
    <lineage>
        <taxon>Eukaryota</taxon>
        <taxon>Fungi</taxon>
        <taxon>Dikarya</taxon>
        <taxon>Basidiomycota</taxon>
        <taxon>Agaricomycotina</taxon>
        <taxon>Agaricomycetes</taxon>
        <taxon>Agaricomycetidae</taxon>
        <taxon>Agaricales</taxon>
        <taxon>Marasmiineae</taxon>
        <taxon>Marasmiaceae</taxon>
        <taxon>Marasmius</taxon>
    </lineage>
</organism>
<evidence type="ECO:0000313" key="3">
    <source>
        <dbReference type="EMBL" id="KAL0574541.1"/>
    </source>
</evidence>
<dbReference type="Proteomes" id="UP001465976">
    <property type="component" value="Unassembled WGS sequence"/>
</dbReference>
<comment type="caution">
    <text evidence="3">The sequence shown here is derived from an EMBL/GenBank/DDBJ whole genome shotgun (WGS) entry which is preliminary data.</text>
</comment>
<feature type="compositionally biased region" description="Basic and acidic residues" evidence="1">
    <location>
        <begin position="107"/>
        <end position="126"/>
    </location>
</feature>
<feature type="non-terminal residue" evidence="3">
    <location>
        <position position="1"/>
    </location>
</feature>
<sequence length="126" mass="14499">YYIRVLLLTDEHRKSLRLFTVVYRDGILCYMALILAMTANATLIFTTPMEFSSLLMPMTRVIHSVLTSRTILHIREAMQRNVFETISLDQDDRELSTIIFERNPQGSDRDGELGEVEADHGAVHIE</sequence>
<gene>
    <name evidence="3" type="ORF">V5O48_007404</name>
</gene>
<protein>
    <submittedName>
        <fullName evidence="3">Uncharacterized protein</fullName>
    </submittedName>
</protein>
<keyword evidence="4" id="KW-1185">Reference proteome</keyword>
<accession>A0ABR3FGR2</accession>
<evidence type="ECO:0000313" key="4">
    <source>
        <dbReference type="Proteomes" id="UP001465976"/>
    </source>
</evidence>
<keyword evidence="2" id="KW-0812">Transmembrane</keyword>
<keyword evidence="2" id="KW-0472">Membrane</keyword>
<feature type="region of interest" description="Disordered" evidence="1">
    <location>
        <begin position="103"/>
        <end position="126"/>
    </location>
</feature>
<evidence type="ECO:0000256" key="2">
    <source>
        <dbReference type="SAM" id="Phobius"/>
    </source>
</evidence>
<name>A0ABR3FGR2_9AGAR</name>
<feature type="transmembrane region" description="Helical" evidence="2">
    <location>
        <begin position="21"/>
        <end position="45"/>
    </location>
</feature>